<reference evidence="1 2" key="1">
    <citation type="submission" date="2012-12" db="EMBL/GenBank/DDBJ databases">
        <title>The Genome Sequence of Bacillus cereus VD021.</title>
        <authorList>
            <consortium name="The Broad Institute Genome Sequencing Platform"/>
            <consortium name="The Broad Institute Genome Sequencing Center for Infectious Disease"/>
            <person name="Feldgarden M."/>
            <person name="Van der Auwera G.A."/>
            <person name="Mahillon J."/>
            <person name="Duprez V."/>
            <person name="Timmery S."/>
            <person name="Mattelet C."/>
            <person name="Dierick K."/>
            <person name="Sun M."/>
            <person name="Yu Z."/>
            <person name="Zhu L."/>
            <person name="Hu X."/>
            <person name="Shank E.B."/>
            <person name="Swiecicka I."/>
            <person name="Hansen B.M."/>
            <person name="Andrup L."/>
            <person name="Walker B."/>
            <person name="Young S.K."/>
            <person name="Zeng Q."/>
            <person name="Gargeya S."/>
            <person name="Fitzgerald M."/>
            <person name="Haas B."/>
            <person name="Abouelleil A."/>
            <person name="Alvarado L."/>
            <person name="Arachchi H.M."/>
            <person name="Berlin A.M."/>
            <person name="Chapman S.B."/>
            <person name="Dewar J."/>
            <person name="Goldberg J."/>
            <person name="Griggs A."/>
            <person name="Gujja S."/>
            <person name="Hansen M."/>
            <person name="Howarth C."/>
            <person name="Imamovic A."/>
            <person name="Larimer J."/>
            <person name="McCowan C."/>
            <person name="Murphy C."/>
            <person name="Neiman D."/>
            <person name="Pearson M."/>
            <person name="Priest M."/>
            <person name="Roberts A."/>
            <person name="Saif S."/>
            <person name="Shea T."/>
            <person name="Sisk P."/>
            <person name="Sykes S."/>
            <person name="Wortman J."/>
            <person name="Nusbaum C."/>
            <person name="Birren B."/>
        </authorList>
    </citation>
    <scope>NUCLEOTIDE SEQUENCE [LARGE SCALE GENOMIC DNA]</scope>
    <source>
        <strain evidence="1 2">VD021</strain>
    </source>
</reference>
<proteinExistence type="predicted"/>
<comment type="caution">
    <text evidence="1">The sequence shown here is derived from an EMBL/GenBank/DDBJ whole genome shotgun (WGS) entry which is preliminary data.</text>
</comment>
<evidence type="ECO:0000313" key="1">
    <source>
        <dbReference type="EMBL" id="EOO71536.1"/>
    </source>
</evidence>
<organism evidence="1 2">
    <name type="scientific">Bacillus cereus VD021</name>
    <dbReference type="NCBI Taxonomy" id="1053224"/>
    <lineage>
        <taxon>Bacteria</taxon>
        <taxon>Bacillati</taxon>
        <taxon>Bacillota</taxon>
        <taxon>Bacilli</taxon>
        <taxon>Bacillales</taxon>
        <taxon>Bacillaceae</taxon>
        <taxon>Bacillus</taxon>
        <taxon>Bacillus cereus group</taxon>
    </lineage>
</organism>
<sequence length="85" mass="9982">MRNSEKVEQQYIKAIKYLEEHNFINVAKVGTANAYIINPEVAFQNAHNKKKYIGFNGTILLSKKENNTLFDKYNYNNIKILKEKE</sequence>
<dbReference type="Proteomes" id="UP000014040">
    <property type="component" value="Unassembled WGS sequence"/>
</dbReference>
<name>R8HFI0_BACCE</name>
<evidence type="ECO:0000313" key="2">
    <source>
        <dbReference type="Proteomes" id="UP000014040"/>
    </source>
</evidence>
<gene>
    <name evidence="1" type="ORF">IIC_04396</name>
</gene>
<protein>
    <recommendedName>
        <fullName evidence="3">Plasmid replication protein RepL domain-containing protein</fullName>
    </recommendedName>
</protein>
<dbReference type="EMBL" id="AHES01000042">
    <property type="protein sequence ID" value="EOO71536.1"/>
    <property type="molecule type" value="Genomic_DNA"/>
</dbReference>
<dbReference type="RefSeq" id="WP_016102496.1">
    <property type="nucleotide sequence ID" value="NZ_KB976282.1"/>
</dbReference>
<dbReference type="HOGENOM" id="CLU_2505691_0_0_9"/>
<evidence type="ECO:0008006" key="3">
    <source>
        <dbReference type="Google" id="ProtNLM"/>
    </source>
</evidence>
<dbReference type="AlphaFoldDB" id="R8HFI0"/>
<dbReference type="PATRIC" id="fig|1053224.3.peg.4452"/>
<accession>R8HFI0</accession>